<dbReference type="EMBL" id="FMSH01000037">
    <property type="protein sequence ID" value="SCU73713.1"/>
    <property type="molecule type" value="Genomic_DNA"/>
</dbReference>
<gene>
    <name evidence="1" type="ORF">CNECB9_1310018</name>
</gene>
<protein>
    <submittedName>
        <fullName evidence="1">Uncharacterized protein</fullName>
    </submittedName>
</protein>
<accession>A0A1K0I8Y4</accession>
<organism evidence="1">
    <name type="scientific">Cupriavidus necator</name>
    <name type="common">Alcaligenes eutrophus</name>
    <name type="synonym">Ralstonia eutropha</name>
    <dbReference type="NCBI Taxonomy" id="106590"/>
    <lineage>
        <taxon>Bacteria</taxon>
        <taxon>Pseudomonadati</taxon>
        <taxon>Pseudomonadota</taxon>
        <taxon>Betaproteobacteria</taxon>
        <taxon>Burkholderiales</taxon>
        <taxon>Burkholderiaceae</taxon>
        <taxon>Cupriavidus</taxon>
    </lineage>
</organism>
<dbReference type="AlphaFoldDB" id="A0A1K0I8Y4"/>
<reference evidence="1" key="1">
    <citation type="submission" date="2016-09" db="EMBL/GenBank/DDBJ databases">
        <authorList>
            <person name="Capua I."/>
            <person name="De Benedictis P."/>
            <person name="Joannis T."/>
            <person name="Lombin L.H."/>
            <person name="Cattoli G."/>
        </authorList>
    </citation>
    <scope>NUCLEOTIDE SEQUENCE</scope>
    <source>
        <strain evidence="1">B9</strain>
    </source>
</reference>
<proteinExistence type="predicted"/>
<name>A0A1K0I8Y4_CUPNE</name>
<evidence type="ECO:0000313" key="1">
    <source>
        <dbReference type="EMBL" id="SCU73713.1"/>
    </source>
</evidence>
<sequence>MWNDNERVATIARNRFPGGFSGSLSATNQETDNDPSWQLPALAPRFSRDLYRTFCMLPCDSF</sequence>